<keyword evidence="3" id="KW-1185">Reference proteome</keyword>
<sequence length="180" mass="19025">MDEVAKIVRELGGRLKAVEEERRGDPNEVNRLNARAINDLKADKANTDAKTDAKTDARLTKLKQAGSSDAITHKVFAKVSKDLIPKVQTMIRDGGVGGTNEKGTSAETPTKAARTKQPPPAGALALKFPGVPKRAATESPLGTTAKKAKQQQTAAAVNSKTKAKAGSTMDDPIDFGCDFN</sequence>
<proteinExistence type="predicted"/>
<protein>
    <submittedName>
        <fullName evidence="2">Uncharacterized protein</fullName>
    </submittedName>
</protein>
<evidence type="ECO:0000313" key="2">
    <source>
        <dbReference type="EMBL" id="KAK7431116.1"/>
    </source>
</evidence>
<gene>
    <name evidence="2" type="ORF">QQZ08_002397</name>
</gene>
<name>A0ABR1IE71_9HYPO</name>
<dbReference type="EMBL" id="JAZAVK010000014">
    <property type="protein sequence ID" value="KAK7431116.1"/>
    <property type="molecule type" value="Genomic_DNA"/>
</dbReference>
<reference evidence="2 3" key="1">
    <citation type="journal article" date="2025" name="Microbiol. Resour. Announc.">
        <title>Draft genome sequences for Neonectria magnoliae and Neonectria punicea, canker pathogens of Liriodendron tulipifera and Acer saccharum in West Virginia.</title>
        <authorList>
            <person name="Petronek H.M."/>
            <person name="Kasson M.T."/>
            <person name="Metheny A.M."/>
            <person name="Stauder C.M."/>
            <person name="Lovett B."/>
            <person name="Lynch S.C."/>
            <person name="Garnas J.R."/>
            <person name="Kasson L.R."/>
            <person name="Stajich J.E."/>
        </authorList>
    </citation>
    <scope>NUCLEOTIDE SEQUENCE [LARGE SCALE GENOMIC DNA]</scope>
    <source>
        <strain evidence="2 3">NRRL 64651</strain>
    </source>
</reference>
<evidence type="ECO:0000313" key="3">
    <source>
        <dbReference type="Proteomes" id="UP001498421"/>
    </source>
</evidence>
<comment type="caution">
    <text evidence="2">The sequence shown here is derived from an EMBL/GenBank/DDBJ whole genome shotgun (WGS) entry which is preliminary data.</text>
</comment>
<dbReference type="Proteomes" id="UP001498421">
    <property type="component" value="Unassembled WGS sequence"/>
</dbReference>
<evidence type="ECO:0000256" key="1">
    <source>
        <dbReference type="SAM" id="MobiDB-lite"/>
    </source>
</evidence>
<feature type="region of interest" description="Disordered" evidence="1">
    <location>
        <begin position="90"/>
        <end position="180"/>
    </location>
</feature>
<organism evidence="2 3">
    <name type="scientific">Neonectria magnoliae</name>
    <dbReference type="NCBI Taxonomy" id="2732573"/>
    <lineage>
        <taxon>Eukaryota</taxon>
        <taxon>Fungi</taxon>
        <taxon>Dikarya</taxon>
        <taxon>Ascomycota</taxon>
        <taxon>Pezizomycotina</taxon>
        <taxon>Sordariomycetes</taxon>
        <taxon>Hypocreomycetidae</taxon>
        <taxon>Hypocreales</taxon>
        <taxon>Nectriaceae</taxon>
        <taxon>Neonectria</taxon>
    </lineage>
</organism>
<accession>A0ABR1IE71</accession>